<dbReference type="EMBL" id="JAGGJC010000006">
    <property type="protein sequence ID" value="MDN7130546.1"/>
    <property type="molecule type" value="Genomic_DNA"/>
</dbReference>
<dbReference type="Pfam" id="PF04748">
    <property type="entry name" value="Polysacc_deac_2"/>
    <property type="match status" value="1"/>
</dbReference>
<feature type="signal peptide" evidence="1">
    <location>
        <begin position="1"/>
        <end position="24"/>
    </location>
</feature>
<evidence type="ECO:0000256" key="1">
    <source>
        <dbReference type="SAM" id="SignalP"/>
    </source>
</evidence>
<name>A0AAW7QZG4_9GAMM</name>
<dbReference type="Proteomes" id="UP001169492">
    <property type="component" value="Unassembled WGS sequence"/>
</dbReference>
<dbReference type="CDD" id="cd10936">
    <property type="entry name" value="CE4_DAC2"/>
    <property type="match status" value="1"/>
</dbReference>
<gene>
    <name evidence="2" type="ORF">J6I90_11925</name>
    <name evidence="3" type="ORF">J6I92_11755</name>
</gene>
<dbReference type="Proteomes" id="UP001169491">
    <property type="component" value="Unassembled WGS sequence"/>
</dbReference>
<organism evidence="2 5">
    <name type="scientific">Pseudidiomarina terrestris</name>
    <dbReference type="NCBI Taxonomy" id="2820060"/>
    <lineage>
        <taxon>Bacteria</taxon>
        <taxon>Pseudomonadati</taxon>
        <taxon>Pseudomonadota</taxon>
        <taxon>Gammaproteobacteria</taxon>
        <taxon>Alteromonadales</taxon>
        <taxon>Idiomarinaceae</taxon>
        <taxon>Pseudidiomarina</taxon>
    </lineage>
</organism>
<dbReference type="PANTHER" id="PTHR30105:SF2">
    <property type="entry name" value="DIVERGENT POLYSACCHARIDE DEACETYLASE SUPERFAMILY"/>
    <property type="match status" value="1"/>
</dbReference>
<feature type="chain" id="PRO_5043454254" evidence="1">
    <location>
        <begin position="25"/>
        <end position="254"/>
    </location>
</feature>
<protein>
    <submittedName>
        <fullName evidence="2">Divergent polysaccharide deacetylase family protein</fullName>
    </submittedName>
</protein>
<evidence type="ECO:0000313" key="3">
    <source>
        <dbReference type="EMBL" id="MDN7130546.1"/>
    </source>
</evidence>
<proteinExistence type="predicted"/>
<evidence type="ECO:0000313" key="4">
    <source>
        <dbReference type="Proteomes" id="UP001169491"/>
    </source>
</evidence>
<evidence type="ECO:0000313" key="5">
    <source>
        <dbReference type="Proteomes" id="UP001169492"/>
    </source>
</evidence>
<accession>A0AAW7QZG4</accession>
<dbReference type="PANTHER" id="PTHR30105">
    <property type="entry name" value="UNCHARACTERIZED YIBQ-RELATED"/>
    <property type="match status" value="1"/>
</dbReference>
<evidence type="ECO:0000313" key="2">
    <source>
        <dbReference type="EMBL" id="MDN7125591.1"/>
    </source>
</evidence>
<dbReference type="GO" id="GO:0005975">
    <property type="term" value="P:carbohydrate metabolic process"/>
    <property type="evidence" value="ECO:0007669"/>
    <property type="project" value="InterPro"/>
</dbReference>
<dbReference type="Gene3D" id="3.20.20.370">
    <property type="entry name" value="Glycoside hydrolase/deacetylase"/>
    <property type="match status" value="1"/>
</dbReference>
<reference evidence="4 5" key="1">
    <citation type="submission" date="2021-03" db="EMBL/GenBank/DDBJ databases">
        <title>Pseudidiomarina terrestris, a new bacterium isolated from saline soil.</title>
        <authorList>
            <person name="Galisteo C."/>
            <person name="De La Haba R."/>
            <person name="Sanchez-Porro C."/>
            <person name="Ventosa A."/>
        </authorList>
    </citation>
    <scope>NUCLEOTIDE SEQUENCE [LARGE SCALE GENOMIC DNA]</scope>
    <source>
        <strain evidence="2 5">1APP75-32.1</strain>
        <strain evidence="4">1APR75-15</strain>
        <strain evidence="3">1ASR75-15</strain>
    </source>
</reference>
<keyword evidence="1" id="KW-0732">Signal</keyword>
<sequence length="254" mass="28234">MALMTSLRSAIVLLSAMVLAPAQALPLQGEPPVQPRIAIVIDDLGHHQNHFDFVELSFPVTLAIMPFTPKAEALATSATRQGHEVIIHMPMQAEHRDEQRQGELDRFDTPAQFLATLNAAFSRLPQAKGLNNHQGSRLTAEVAPMQLLMKELTARQLYFLDSRTTTATQAEELARTAGIPALRRHVFLDNEPHLEAIKKEWSRLLDIAAEQGFAVAIGHPYPATLEFLQQHLPQLAEQGQVELVYLSELLPTPR</sequence>
<dbReference type="InterPro" id="IPR006837">
    <property type="entry name" value="Divergent_DAC"/>
</dbReference>
<comment type="caution">
    <text evidence="2">The sequence shown here is derived from an EMBL/GenBank/DDBJ whole genome shotgun (WGS) entry which is preliminary data.</text>
</comment>
<dbReference type="SUPFAM" id="SSF88713">
    <property type="entry name" value="Glycoside hydrolase/deacetylase"/>
    <property type="match status" value="1"/>
</dbReference>
<dbReference type="EMBL" id="JAGGJB010000007">
    <property type="protein sequence ID" value="MDN7125591.1"/>
    <property type="molecule type" value="Genomic_DNA"/>
</dbReference>
<dbReference type="AlphaFoldDB" id="A0AAW7QZG4"/>
<dbReference type="InterPro" id="IPR011330">
    <property type="entry name" value="Glyco_hydro/deAcase_b/a-brl"/>
</dbReference>
<keyword evidence="4" id="KW-1185">Reference proteome</keyword>
<dbReference type="RefSeq" id="WP_301775065.1">
    <property type="nucleotide sequence ID" value="NZ_JAGGJB010000007.1"/>
</dbReference>